<organism evidence="2 3">
    <name type="scientific">Prorocentrum cordatum</name>
    <dbReference type="NCBI Taxonomy" id="2364126"/>
    <lineage>
        <taxon>Eukaryota</taxon>
        <taxon>Sar</taxon>
        <taxon>Alveolata</taxon>
        <taxon>Dinophyceae</taxon>
        <taxon>Prorocentrales</taxon>
        <taxon>Prorocentraceae</taxon>
        <taxon>Prorocentrum</taxon>
    </lineage>
</organism>
<keyword evidence="1" id="KW-1133">Transmembrane helix</keyword>
<comment type="caution">
    <text evidence="2">The sequence shown here is derived from an EMBL/GenBank/DDBJ whole genome shotgun (WGS) entry which is preliminary data.</text>
</comment>
<proteinExistence type="predicted"/>
<sequence length="124" mass="13944">MMIAFTADISAQSMEFVRGHRVTGKAYLVGNGLHSFVWDSERTRALCLTSALYNGLILTNWFMFMSILFPRPDLKAAFGKLALTQSLLQPFVYVPFFFLAPESCKVNFCSVVGDLCVWVPPRPI</sequence>
<feature type="transmembrane region" description="Helical" evidence="1">
    <location>
        <begin position="51"/>
        <end position="69"/>
    </location>
</feature>
<keyword evidence="1" id="KW-0472">Membrane</keyword>
<evidence type="ECO:0000313" key="3">
    <source>
        <dbReference type="Proteomes" id="UP001189429"/>
    </source>
</evidence>
<accession>A0ABN9TUX3</accession>
<evidence type="ECO:0000313" key="2">
    <source>
        <dbReference type="EMBL" id="CAK0849794.1"/>
    </source>
</evidence>
<gene>
    <name evidence="2" type="ORF">PCOR1329_LOCUS42390</name>
</gene>
<protein>
    <submittedName>
        <fullName evidence="2">Uncharacterized protein</fullName>
    </submittedName>
</protein>
<name>A0ABN9TUX3_9DINO</name>
<dbReference type="EMBL" id="CAUYUJ010015092">
    <property type="protein sequence ID" value="CAK0849794.1"/>
    <property type="molecule type" value="Genomic_DNA"/>
</dbReference>
<keyword evidence="3" id="KW-1185">Reference proteome</keyword>
<reference evidence="2" key="1">
    <citation type="submission" date="2023-10" db="EMBL/GenBank/DDBJ databases">
        <authorList>
            <person name="Chen Y."/>
            <person name="Shah S."/>
            <person name="Dougan E. K."/>
            <person name="Thang M."/>
            <person name="Chan C."/>
        </authorList>
    </citation>
    <scope>NUCLEOTIDE SEQUENCE [LARGE SCALE GENOMIC DNA]</scope>
</reference>
<dbReference type="Proteomes" id="UP001189429">
    <property type="component" value="Unassembled WGS sequence"/>
</dbReference>
<evidence type="ECO:0000256" key="1">
    <source>
        <dbReference type="SAM" id="Phobius"/>
    </source>
</evidence>
<keyword evidence="1" id="KW-0812">Transmembrane</keyword>